<evidence type="ECO:0000313" key="3">
    <source>
        <dbReference type="Proteomes" id="UP000287447"/>
    </source>
</evidence>
<proteinExistence type="predicted"/>
<evidence type="ECO:0008006" key="4">
    <source>
        <dbReference type="Google" id="ProtNLM"/>
    </source>
</evidence>
<reference evidence="3" key="1">
    <citation type="submission" date="2019-01" db="EMBL/GenBank/DDBJ databases">
        <title>Gri0909 isolated from a small marine red alga.</title>
        <authorList>
            <person name="Kim J."/>
            <person name="Jeong S.E."/>
            <person name="Jeon C.O."/>
        </authorList>
    </citation>
    <scope>NUCLEOTIDE SEQUENCE [LARGE SCALE GENOMIC DNA]</scope>
    <source>
        <strain evidence="3">Gri0909</strain>
    </source>
</reference>
<name>A0A437QW04_9PROT</name>
<feature type="signal peptide" evidence="1">
    <location>
        <begin position="1"/>
        <end position="29"/>
    </location>
</feature>
<evidence type="ECO:0000256" key="1">
    <source>
        <dbReference type="SAM" id="SignalP"/>
    </source>
</evidence>
<sequence length="176" mass="19543">MTLTYDHRAERRFTCRPFAVLFLVCAVLASLTGAGDAAQAESKHEGYYYPPPSSEETYVARVDTMPEANRRTRIAFVTGLTAQQSQSAYPPTYHLFAKGDGAQKFILVSVDRDKYSTLYQLRALLAAMTALTRNTPLFQDSAMPENLTFLDLCKLMGVQEIVVSNGVAVAHRINIK</sequence>
<keyword evidence="3" id="KW-1185">Reference proteome</keyword>
<dbReference type="RefSeq" id="WP_127764082.1">
    <property type="nucleotide sequence ID" value="NZ_SADE01000001.1"/>
</dbReference>
<dbReference type="Proteomes" id="UP000287447">
    <property type="component" value="Unassembled WGS sequence"/>
</dbReference>
<feature type="chain" id="PRO_5019248695" description="Molybdopterin-guanine dinucleotide biosynthesis protein A" evidence="1">
    <location>
        <begin position="30"/>
        <end position="176"/>
    </location>
</feature>
<dbReference type="OrthoDB" id="7678469at2"/>
<accession>A0A437QW04</accession>
<gene>
    <name evidence="2" type="ORF">EOI86_05405</name>
</gene>
<dbReference type="EMBL" id="SADE01000001">
    <property type="protein sequence ID" value="RVU38710.1"/>
    <property type="molecule type" value="Genomic_DNA"/>
</dbReference>
<dbReference type="AlphaFoldDB" id="A0A437QW04"/>
<keyword evidence="1" id="KW-0732">Signal</keyword>
<protein>
    <recommendedName>
        <fullName evidence="4">Molybdopterin-guanine dinucleotide biosynthesis protein A</fullName>
    </recommendedName>
</protein>
<comment type="caution">
    <text evidence="2">The sequence shown here is derived from an EMBL/GenBank/DDBJ whole genome shotgun (WGS) entry which is preliminary data.</text>
</comment>
<organism evidence="2 3">
    <name type="scientific">Hwanghaeella grinnelliae</name>
    <dbReference type="NCBI Taxonomy" id="2500179"/>
    <lineage>
        <taxon>Bacteria</taxon>
        <taxon>Pseudomonadati</taxon>
        <taxon>Pseudomonadota</taxon>
        <taxon>Alphaproteobacteria</taxon>
        <taxon>Rhodospirillales</taxon>
        <taxon>Rhodospirillaceae</taxon>
        <taxon>Hwanghaeella</taxon>
    </lineage>
</organism>
<evidence type="ECO:0000313" key="2">
    <source>
        <dbReference type="EMBL" id="RVU38710.1"/>
    </source>
</evidence>